<dbReference type="InterPro" id="IPR036388">
    <property type="entry name" value="WH-like_DNA-bd_sf"/>
</dbReference>
<dbReference type="GO" id="GO:0010468">
    <property type="term" value="P:regulation of gene expression"/>
    <property type="evidence" value="ECO:0007669"/>
    <property type="project" value="UniProtKB-ARBA"/>
</dbReference>
<dbReference type="STRING" id="4846.A0A367KYC5"/>
<keyword evidence="3" id="KW-1185">Reference proteome</keyword>
<accession>A0A367KYC5</accession>
<organism evidence="2 3">
    <name type="scientific">Rhizopus stolonifer</name>
    <name type="common">Rhizopus nigricans</name>
    <dbReference type="NCBI Taxonomy" id="4846"/>
    <lineage>
        <taxon>Eukaryota</taxon>
        <taxon>Fungi</taxon>
        <taxon>Fungi incertae sedis</taxon>
        <taxon>Mucoromycota</taxon>
        <taxon>Mucoromycotina</taxon>
        <taxon>Mucoromycetes</taxon>
        <taxon>Mucorales</taxon>
        <taxon>Mucorineae</taxon>
        <taxon>Rhizopodaceae</taxon>
        <taxon>Rhizopus</taxon>
    </lineage>
</organism>
<feature type="domain" description="SWIRM" evidence="1">
    <location>
        <begin position="124"/>
        <end position="217"/>
    </location>
</feature>
<evidence type="ECO:0000259" key="1">
    <source>
        <dbReference type="PROSITE" id="PS50934"/>
    </source>
</evidence>
<evidence type="ECO:0000313" key="2">
    <source>
        <dbReference type="EMBL" id="RCI07137.1"/>
    </source>
</evidence>
<dbReference type="SUPFAM" id="SSF46689">
    <property type="entry name" value="Homeodomain-like"/>
    <property type="match status" value="1"/>
</dbReference>
<protein>
    <recommendedName>
        <fullName evidence="1">SWIRM domain-containing protein</fullName>
    </recommendedName>
</protein>
<name>A0A367KYC5_RHIST</name>
<dbReference type="Proteomes" id="UP000253551">
    <property type="component" value="Unassembled WGS sequence"/>
</dbReference>
<evidence type="ECO:0000313" key="3">
    <source>
        <dbReference type="Proteomes" id="UP000253551"/>
    </source>
</evidence>
<dbReference type="EMBL" id="PJQM01000029">
    <property type="protein sequence ID" value="RCI07137.1"/>
    <property type="molecule type" value="Genomic_DNA"/>
</dbReference>
<comment type="caution">
    <text evidence="2">The sequence shown here is derived from an EMBL/GenBank/DDBJ whole genome shotgun (WGS) entry which is preliminary data.</text>
</comment>
<dbReference type="InterPro" id="IPR007526">
    <property type="entry name" value="SWIRM"/>
</dbReference>
<reference evidence="2 3" key="1">
    <citation type="journal article" date="2018" name="G3 (Bethesda)">
        <title>Phylogenetic and Phylogenomic Definition of Rhizopus Species.</title>
        <authorList>
            <person name="Gryganskyi A.P."/>
            <person name="Golan J."/>
            <person name="Dolatabadi S."/>
            <person name="Mondo S."/>
            <person name="Robb S."/>
            <person name="Idnurm A."/>
            <person name="Muszewska A."/>
            <person name="Steczkiewicz K."/>
            <person name="Masonjones S."/>
            <person name="Liao H.L."/>
            <person name="Gajdeczka M.T."/>
            <person name="Anike F."/>
            <person name="Vuek A."/>
            <person name="Anishchenko I.M."/>
            <person name="Voigt K."/>
            <person name="de Hoog G.S."/>
            <person name="Smith M.E."/>
            <person name="Heitman J."/>
            <person name="Vilgalys R."/>
            <person name="Stajich J.E."/>
        </authorList>
    </citation>
    <scope>NUCLEOTIDE SEQUENCE [LARGE SCALE GENOMIC DNA]</scope>
    <source>
        <strain evidence="2 3">LSU 92-RS-03</strain>
    </source>
</reference>
<sequence>MMMSMIPLSPPITPKTYHEKYDDEIDPILLSRRLSKTYPRTKSIPRQSLPSHTRGCFQMNTFSILIKKEKPRRSSIPSKKAKADKSKTESAIFYDTMDLAQPDNQFILPQWMPNMNAFEQRSHVRAIWKGTPLDISSLPYYEWLHPGEVDIASILRLSPEQYLKCRRSLILAAQQFDKSQMKFRKSDAQKCVRIDVNKTSSLWCVFNALGWFKPQKI</sequence>
<gene>
    <name evidence="2" type="ORF">CU098_013121</name>
</gene>
<dbReference type="OrthoDB" id="5598695at2759"/>
<dbReference type="AlphaFoldDB" id="A0A367KYC5"/>
<dbReference type="Gene3D" id="1.10.10.10">
    <property type="entry name" value="Winged helix-like DNA-binding domain superfamily/Winged helix DNA-binding domain"/>
    <property type="match status" value="1"/>
</dbReference>
<dbReference type="FunFam" id="1.10.10.10:FF:000087">
    <property type="entry name" value="Transcriptional adapter 2"/>
    <property type="match status" value="1"/>
</dbReference>
<dbReference type="Pfam" id="PF04433">
    <property type="entry name" value="SWIRM"/>
    <property type="match status" value="1"/>
</dbReference>
<dbReference type="InterPro" id="IPR009057">
    <property type="entry name" value="Homeodomain-like_sf"/>
</dbReference>
<proteinExistence type="predicted"/>
<dbReference type="PROSITE" id="PS50934">
    <property type="entry name" value="SWIRM"/>
    <property type="match status" value="1"/>
</dbReference>